<dbReference type="EMBL" id="JEMU01000002">
    <property type="protein sequence ID" value="KAJ04615.1"/>
    <property type="molecule type" value="Genomic_DNA"/>
</dbReference>
<protein>
    <recommendedName>
        <fullName evidence="1">DUF6473 domain-containing protein</fullName>
    </recommendedName>
</protein>
<dbReference type="STRING" id="83219.PM02_04040"/>
<dbReference type="InterPro" id="IPR045524">
    <property type="entry name" value="DUF6473"/>
</dbReference>
<sequence>MTFDALGLGALDYLPCRYGNSKLLFRGPKRDLDQPYVAFIGGTETYGKFLAKPFPVLVEEEIGKTAANFGVPNAGIDVFVNDPFILGAAAQADVAVIQVLGAQNMTNRFYAVHPRRNDRFVSASSLLATIYREVDFADFHFTKHMLTRLLEVSPDRFATVLQELQQAWLARMRLMLSQVRGKSILLWFSEHKPRDSGRGPPQSIGNDPLFITRQMMDEVAGHATHVVEVVASPRARVMGTEGMIFAEMEAMAAEEMLGQQAHIEAADAVVAALHRIL</sequence>
<name>A0A061SXJ5_9RHOB</name>
<dbReference type="RefSeq" id="WP_037905404.1">
    <property type="nucleotide sequence ID" value="NZ_JEMU01000002.1"/>
</dbReference>
<evidence type="ECO:0000313" key="2">
    <source>
        <dbReference type="EMBL" id="KAJ04615.1"/>
    </source>
</evidence>
<proteinExistence type="predicted"/>
<gene>
    <name evidence="2" type="ORF">PM02_04040</name>
</gene>
<organism evidence="2 3">
    <name type="scientific">Sulfitobacter mediterraneus</name>
    <dbReference type="NCBI Taxonomy" id="83219"/>
    <lineage>
        <taxon>Bacteria</taxon>
        <taxon>Pseudomonadati</taxon>
        <taxon>Pseudomonadota</taxon>
        <taxon>Alphaproteobacteria</taxon>
        <taxon>Rhodobacterales</taxon>
        <taxon>Roseobacteraceae</taxon>
        <taxon>Sulfitobacter</taxon>
    </lineage>
</organism>
<comment type="caution">
    <text evidence="2">The sequence shown here is derived from an EMBL/GenBank/DDBJ whole genome shotgun (WGS) entry which is preliminary data.</text>
</comment>
<accession>A0A061SXJ5</accession>
<dbReference type="AlphaFoldDB" id="A0A061SXJ5"/>
<feature type="domain" description="DUF6473" evidence="1">
    <location>
        <begin position="1"/>
        <end position="276"/>
    </location>
</feature>
<dbReference type="Proteomes" id="UP000027337">
    <property type="component" value="Unassembled WGS sequence"/>
</dbReference>
<reference evidence="2 3" key="1">
    <citation type="journal article" date="2014" name="Genome Announc.">
        <title>Draft Genome Sequences of Two Isolates of the Roseobacter Group, Sulfitobacter sp. Strains 3SOLIMAR09 and 1FIGIMAR09, from Harbors of Mallorca Island (Mediterranean Sea).</title>
        <authorList>
            <person name="Mas-Llado M."/>
            <person name="Pina-Villalonga J.M."/>
            <person name="Brunet-Galmes I."/>
            <person name="Nogales B."/>
            <person name="Bosch R."/>
        </authorList>
    </citation>
    <scope>NUCLEOTIDE SEQUENCE [LARGE SCALE GENOMIC DNA]</scope>
    <source>
        <strain evidence="2 3">1FIGIMAR09</strain>
    </source>
</reference>
<keyword evidence="3" id="KW-1185">Reference proteome</keyword>
<dbReference type="eggNOG" id="ENOG502Z950">
    <property type="taxonomic scope" value="Bacteria"/>
</dbReference>
<evidence type="ECO:0000313" key="3">
    <source>
        <dbReference type="Proteomes" id="UP000027337"/>
    </source>
</evidence>
<evidence type="ECO:0000259" key="1">
    <source>
        <dbReference type="Pfam" id="PF20078"/>
    </source>
</evidence>
<dbReference type="Pfam" id="PF20078">
    <property type="entry name" value="DUF6473"/>
    <property type="match status" value="1"/>
</dbReference>